<comment type="caution">
    <text evidence="1">The sequence shown here is derived from an EMBL/GenBank/DDBJ whole genome shotgun (WGS) entry which is preliminary data.</text>
</comment>
<organism evidence="1 2">
    <name type="scientific">Candidatus Phycosocius spiralis</name>
    <dbReference type="NCBI Taxonomy" id="2815099"/>
    <lineage>
        <taxon>Bacteria</taxon>
        <taxon>Pseudomonadati</taxon>
        <taxon>Pseudomonadota</taxon>
        <taxon>Alphaproteobacteria</taxon>
        <taxon>Caulobacterales</taxon>
        <taxon>Caulobacterales incertae sedis</taxon>
        <taxon>Candidatus Phycosocius</taxon>
    </lineage>
</organism>
<reference evidence="1" key="1">
    <citation type="submission" date="2021-05" db="EMBL/GenBank/DDBJ databases">
        <authorList>
            <person name="Tanabe Y."/>
        </authorList>
    </citation>
    <scope>NUCLEOTIDE SEQUENCE</scope>
    <source>
        <strain evidence="1">BOTRYCO-1</strain>
    </source>
</reference>
<reference evidence="1" key="2">
    <citation type="journal article" date="2023" name="ISME Commun">
        <title>Characterization of a bloom-associated alphaproteobacterial lineage, 'Candidatus Phycosocius': insights into freshwater algal-bacterial interactions.</title>
        <authorList>
            <person name="Tanabe Y."/>
            <person name="Yamaguchi H."/>
            <person name="Yoshida M."/>
            <person name="Kai A."/>
            <person name="Okazaki Y."/>
        </authorList>
    </citation>
    <scope>NUCLEOTIDE SEQUENCE</scope>
    <source>
        <strain evidence="1">BOTRYCO-1</strain>
    </source>
</reference>
<name>A0ABQ4PTW0_9PROT</name>
<sequence>MFSDNFVLNDVDIHCAYRGAMLFVAGTKKDAINITCHMDR</sequence>
<gene>
    <name evidence="1" type="ORF">PsB1_0606</name>
</gene>
<dbReference type="EMBL" id="BPFZ01000002">
    <property type="protein sequence ID" value="GIU66452.1"/>
    <property type="molecule type" value="Genomic_DNA"/>
</dbReference>
<evidence type="ECO:0000313" key="2">
    <source>
        <dbReference type="Proteomes" id="UP001161064"/>
    </source>
</evidence>
<dbReference type="Proteomes" id="UP001161064">
    <property type="component" value="Unassembled WGS sequence"/>
</dbReference>
<evidence type="ECO:0000313" key="1">
    <source>
        <dbReference type="EMBL" id="GIU66452.1"/>
    </source>
</evidence>
<accession>A0ABQ4PTW0</accession>
<protein>
    <submittedName>
        <fullName evidence="1">Uncharacterized protein</fullName>
    </submittedName>
</protein>
<proteinExistence type="predicted"/>
<keyword evidence="2" id="KW-1185">Reference proteome</keyword>